<dbReference type="InParanoid" id="A7RFQ4"/>
<reference evidence="2 3" key="1">
    <citation type="journal article" date="2007" name="Science">
        <title>Sea anemone genome reveals ancestral eumetazoan gene repertoire and genomic organization.</title>
        <authorList>
            <person name="Putnam N.H."/>
            <person name="Srivastava M."/>
            <person name="Hellsten U."/>
            <person name="Dirks B."/>
            <person name="Chapman J."/>
            <person name="Salamov A."/>
            <person name="Terry A."/>
            <person name="Shapiro H."/>
            <person name="Lindquist E."/>
            <person name="Kapitonov V.V."/>
            <person name="Jurka J."/>
            <person name="Genikhovich G."/>
            <person name="Grigoriev I.V."/>
            <person name="Lucas S.M."/>
            <person name="Steele R.E."/>
            <person name="Finnerty J.R."/>
            <person name="Technau U."/>
            <person name="Martindale M.Q."/>
            <person name="Rokhsar D.S."/>
        </authorList>
    </citation>
    <scope>NUCLEOTIDE SEQUENCE [LARGE SCALE GENOMIC DNA]</scope>
    <source>
        <strain evidence="3">CH2 X CH6</strain>
    </source>
</reference>
<protein>
    <submittedName>
        <fullName evidence="2">Uncharacterized protein</fullName>
    </submittedName>
</protein>
<dbReference type="AlphaFoldDB" id="A7RFQ4"/>
<proteinExistence type="predicted"/>
<name>A7RFQ4_NEMVE</name>
<evidence type="ECO:0000313" key="2">
    <source>
        <dbReference type="EMBL" id="EDO49762.1"/>
    </source>
</evidence>
<dbReference type="Pfam" id="PF15379">
    <property type="entry name" value="DUF4606"/>
    <property type="match status" value="1"/>
</dbReference>
<keyword evidence="3" id="KW-1185">Reference proteome</keyword>
<dbReference type="EMBL" id="DS469508">
    <property type="protein sequence ID" value="EDO49762.1"/>
    <property type="molecule type" value="Genomic_DNA"/>
</dbReference>
<accession>A7RFQ4</accession>
<evidence type="ECO:0000313" key="3">
    <source>
        <dbReference type="Proteomes" id="UP000001593"/>
    </source>
</evidence>
<feature type="region of interest" description="Disordered" evidence="1">
    <location>
        <begin position="1"/>
        <end position="32"/>
    </location>
</feature>
<dbReference type="PhylomeDB" id="A7RFQ4"/>
<dbReference type="HOGENOM" id="CLU_954103_0_0_1"/>
<dbReference type="Proteomes" id="UP000001593">
    <property type="component" value="Unassembled WGS sequence"/>
</dbReference>
<dbReference type="PANTHER" id="PTHR35256">
    <property type="entry name" value="CHROMOSOME 8 OPEN READING FRAME 48"/>
    <property type="match status" value="1"/>
</dbReference>
<evidence type="ECO:0000256" key="1">
    <source>
        <dbReference type="SAM" id="MobiDB-lite"/>
    </source>
</evidence>
<gene>
    <name evidence="2" type="ORF">NEMVEDRAFT_v1g231731</name>
</gene>
<dbReference type="PANTHER" id="PTHR35256:SF1">
    <property type="entry name" value="EXPRESSED SEQUENCE AI429214"/>
    <property type="match status" value="1"/>
</dbReference>
<sequence length="292" mass="33303">MNNPSPSSFDKYGDNTFDITETSGTGRERSLSRWSTLTSETINFADSSDSKSSLDDHSALESICSASGARDTNLSGYSSDGFESLQSSTEHDVTLLTSHTRLESSESSGEETKQEFLQKKIWFLSQPKKIDSSSQRELGRKTQEFSQRKLKVLLGMSKQQPKKGSTHKHTKSLQKPQLVNTRKMEELRVENIMQRLKLESTRKFHQPKHCRNCQRRKEAAAAAHFIREKRTHLEKELVAQKLQEHLYQKNSVTLIAEIINSGPKPKDAPQDVWDRLLRKGKYCSESSYPHDN</sequence>
<dbReference type="eggNOG" id="ENOG502S4XK">
    <property type="taxonomic scope" value="Eukaryota"/>
</dbReference>
<dbReference type="OMA" id="FDITETS"/>
<dbReference type="KEGG" id="nve:5522060"/>
<dbReference type="InterPro" id="IPR027932">
    <property type="entry name" value="DUF4606"/>
</dbReference>
<organism evidence="2 3">
    <name type="scientific">Nematostella vectensis</name>
    <name type="common">Starlet sea anemone</name>
    <dbReference type="NCBI Taxonomy" id="45351"/>
    <lineage>
        <taxon>Eukaryota</taxon>
        <taxon>Metazoa</taxon>
        <taxon>Cnidaria</taxon>
        <taxon>Anthozoa</taxon>
        <taxon>Hexacorallia</taxon>
        <taxon>Actiniaria</taxon>
        <taxon>Edwardsiidae</taxon>
        <taxon>Nematostella</taxon>
    </lineage>
</organism>